<evidence type="ECO:0000256" key="1">
    <source>
        <dbReference type="SAM" id="MobiDB-lite"/>
    </source>
</evidence>
<name>M4C369_HYAAE</name>
<organism evidence="2 3">
    <name type="scientific">Hyaloperonospora arabidopsidis (strain Emoy2)</name>
    <name type="common">Downy mildew agent</name>
    <name type="synonym">Peronospora arabidopsidis</name>
    <dbReference type="NCBI Taxonomy" id="559515"/>
    <lineage>
        <taxon>Eukaryota</taxon>
        <taxon>Sar</taxon>
        <taxon>Stramenopiles</taxon>
        <taxon>Oomycota</taxon>
        <taxon>Peronosporomycetes</taxon>
        <taxon>Peronosporales</taxon>
        <taxon>Peronosporaceae</taxon>
        <taxon>Hyaloperonospora</taxon>
    </lineage>
</organism>
<dbReference type="HOGENOM" id="CLU_1063365_0_0_1"/>
<sequence>MKETTEGLKCAAEGIGEFAKEVMVEIKNMAPVQADVAPIPEMPRQSTATVVVEEATEAPMEAASSREWEQVTEQDRTSAPVEEAPVVVEPVDEIKWLEELFMVRNIFAGEETSEVVDRLEQCNGNVLVVVNALLEKIGAICSQLSRQPRRIGNLNRSFSFVPEAHGRFPSPWRGRIGRTRQYDNKSTTSSSSISPTHSTTRLTSTYDRTPMKSSKSLRITVLADLVTYIVMHLRYNLWQMISLYSLGGCVRIKGWVCTYQFP</sequence>
<reference evidence="2" key="2">
    <citation type="submission" date="2015-06" db="UniProtKB">
        <authorList>
            <consortium name="EnsemblProtists"/>
        </authorList>
    </citation>
    <scope>IDENTIFICATION</scope>
    <source>
        <strain evidence="2">Emoy2</strain>
    </source>
</reference>
<evidence type="ECO:0000313" key="2">
    <source>
        <dbReference type="EnsemblProtists" id="HpaP813536"/>
    </source>
</evidence>
<evidence type="ECO:0000313" key="3">
    <source>
        <dbReference type="Proteomes" id="UP000011713"/>
    </source>
</evidence>
<proteinExistence type="predicted"/>
<dbReference type="InParanoid" id="M4C369"/>
<dbReference type="EnsemblProtists" id="HpaT813536">
    <property type="protein sequence ID" value="HpaP813536"/>
    <property type="gene ID" value="HpaG813536"/>
</dbReference>
<dbReference type="AlphaFoldDB" id="M4C369"/>
<feature type="region of interest" description="Disordered" evidence="1">
    <location>
        <begin position="172"/>
        <end position="208"/>
    </location>
</feature>
<dbReference type="VEuPathDB" id="FungiDB:HpaG813536"/>
<feature type="compositionally biased region" description="Low complexity" evidence="1">
    <location>
        <begin position="186"/>
        <end position="200"/>
    </location>
</feature>
<keyword evidence="3" id="KW-1185">Reference proteome</keyword>
<dbReference type="STRING" id="559515.M4C369"/>
<reference evidence="3" key="1">
    <citation type="journal article" date="2010" name="Science">
        <title>Signatures of adaptation to obligate biotrophy in the Hyaloperonospora arabidopsidis genome.</title>
        <authorList>
            <person name="Baxter L."/>
            <person name="Tripathy S."/>
            <person name="Ishaque N."/>
            <person name="Boot N."/>
            <person name="Cabral A."/>
            <person name="Kemen E."/>
            <person name="Thines M."/>
            <person name="Ah-Fong A."/>
            <person name="Anderson R."/>
            <person name="Badejoko W."/>
            <person name="Bittner-Eddy P."/>
            <person name="Boore J.L."/>
            <person name="Chibucos M.C."/>
            <person name="Coates M."/>
            <person name="Dehal P."/>
            <person name="Delehaunty K."/>
            <person name="Dong S."/>
            <person name="Downton P."/>
            <person name="Dumas B."/>
            <person name="Fabro G."/>
            <person name="Fronick C."/>
            <person name="Fuerstenberg S.I."/>
            <person name="Fulton L."/>
            <person name="Gaulin E."/>
            <person name="Govers F."/>
            <person name="Hughes L."/>
            <person name="Humphray S."/>
            <person name="Jiang R.H."/>
            <person name="Judelson H."/>
            <person name="Kamoun S."/>
            <person name="Kyung K."/>
            <person name="Meijer H."/>
            <person name="Minx P."/>
            <person name="Morris P."/>
            <person name="Nelson J."/>
            <person name="Phuntumart V."/>
            <person name="Qutob D."/>
            <person name="Rehmany A."/>
            <person name="Rougon-Cardoso A."/>
            <person name="Ryden P."/>
            <person name="Torto-Alalibo T."/>
            <person name="Studholme D."/>
            <person name="Wang Y."/>
            <person name="Win J."/>
            <person name="Wood J."/>
            <person name="Clifton S.W."/>
            <person name="Rogers J."/>
            <person name="Van den Ackerveken G."/>
            <person name="Jones J.D."/>
            <person name="McDowell J.M."/>
            <person name="Beynon J."/>
            <person name="Tyler B.M."/>
        </authorList>
    </citation>
    <scope>NUCLEOTIDE SEQUENCE [LARGE SCALE GENOMIC DNA]</scope>
    <source>
        <strain evidence="3">Emoy2</strain>
    </source>
</reference>
<accession>M4C369</accession>
<protein>
    <submittedName>
        <fullName evidence="2">Uncharacterized protein</fullName>
    </submittedName>
</protein>
<dbReference type="Proteomes" id="UP000011713">
    <property type="component" value="Unassembled WGS sequence"/>
</dbReference>
<dbReference type="EMBL" id="JH598153">
    <property type="status" value="NOT_ANNOTATED_CDS"/>
    <property type="molecule type" value="Genomic_DNA"/>
</dbReference>
<dbReference type="eggNOG" id="ENOG502QUS1">
    <property type="taxonomic scope" value="Eukaryota"/>
</dbReference>